<protein>
    <submittedName>
        <fullName evidence="2">Uncharacterized protein</fullName>
    </submittedName>
</protein>
<organism evidence="2 3">
    <name type="scientific">Luteibacter rhizovicinus</name>
    <dbReference type="NCBI Taxonomy" id="242606"/>
    <lineage>
        <taxon>Bacteria</taxon>
        <taxon>Pseudomonadati</taxon>
        <taxon>Pseudomonadota</taxon>
        <taxon>Gammaproteobacteria</taxon>
        <taxon>Lysobacterales</taxon>
        <taxon>Rhodanobacteraceae</taxon>
        <taxon>Luteibacter</taxon>
    </lineage>
</organism>
<comment type="caution">
    <text evidence="2">The sequence shown here is derived from an EMBL/GenBank/DDBJ whole genome shotgun (WGS) entry which is preliminary data.</text>
</comment>
<name>A0A4R3YWY6_9GAMM</name>
<evidence type="ECO:0000313" key="2">
    <source>
        <dbReference type="EMBL" id="TCV97677.1"/>
    </source>
</evidence>
<evidence type="ECO:0000256" key="1">
    <source>
        <dbReference type="SAM" id="Phobius"/>
    </source>
</evidence>
<keyword evidence="1" id="KW-1133">Transmembrane helix</keyword>
<reference evidence="2 3" key="1">
    <citation type="submission" date="2019-03" db="EMBL/GenBank/DDBJ databases">
        <title>Above-ground endophytic microbial communities from plants in different locations in the United States.</title>
        <authorList>
            <person name="Frank C."/>
        </authorList>
    </citation>
    <scope>NUCLEOTIDE SEQUENCE [LARGE SCALE GENOMIC DNA]</scope>
    <source>
        <strain evidence="2 3">LP_13_YM</strain>
    </source>
</reference>
<proteinExistence type="predicted"/>
<dbReference type="Proteomes" id="UP000295645">
    <property type="component" value="Unassembled WGS sequence"/>
</dbReference>
<feature type="transmembrane region" description="Helical" evidence="1">
    <location>
        <begin position="95"/>
        <end position="115"/>
    </location>
</feature>
<keyword evidence="3" id="KW-1185">Reference proteome</keyword>
<gene>
    <name evidence="2" type="ORF">EC912_101694</name>
</gene>
<feature type="transmembrane region" description="Helical" evidence="1">
    <location>
        <begin position="55"/>
        <end position="75"/>
    </location>
</feature>
<dbReference type="RefSeq" id="WP_132141719.1">
    <property type="nucleotide sequence ID" value="NZ_SMCS01000001.1"/>
</dbReference>
<dbReference type="AlphaFoldDB" id="A0A4R3YWY6"/>
<dbReference type="EMBL" id="SMCS01000001">
    <property type="protein sequence ID" value="TCV97677.1"/>
    <property type="molecule type" value="Genomic_DNA"/>
</dbReference>
<sequence>MKNPMESHASPDDALDVLLRKALADELNVSADEGFTDRVVSHLPARRIHRSRWSIAPYVGAIAGGTIFTLCAPDFRDTVSQLVHATPDHISGMALLVPLLPLILTGLVISGLTMLDRR</sequence>
<keyword evidence="1" id="KW-0472">Membrane</keyword>
<accession>A0A4R3YWY6</accession>
<evidence type="ECO:0000313" key="3">
    <source>
        <dbReference type="Proteomes" id="UP000295645"/>
    </source>
</evidence>
<keyword evidence="1" id="KW-0812">Transmembrane</keyword>